<sequence>MLQPGDKVAKSHLMTIRTKKFRFIV</sequence>
<organism evidence="1">
    <name type="scientific">marine metagenome</name>
    <dbReference type="NCBI Taxonomy" id="408172"/>
    <lineage>
        <taxon>unclassified sequences</taxon>
        <taxon>metagenomes</taxon>
        <taxon>ecological metagenomes</taxon>
    </lineage>
</organism>
<feature type="non-terminal residue" evidence="1">
    <location>
        <position position="25"/>
    </location>
</feature>
<gene>
    <name evidence="1" type="ORF">METZ01_LOCUS455660</name>
</gene>
<dbReference type="EMBL" id="UINC01189216">
    <property type="protein sequence ID" value="SVE02806.1"/>
    <property type="molecule type" value="Genomic_DNA"/>
</dbReference>
<accession>A0A383A4H5</accession>
<dbReference type="AlphaFoldDB" id="A0A383A4H5"/>
<evidence type="ECO:0000313" key="1">
    <source>
        <dbReference type="EMBL" id="SVE02806.1"/>
    </source>
</evidence>
<name>A0A383A4H5_9ZZZZ</name>
<protein>
    <submittedName>
        <fullName evidence="1">Uncharacterized protein</fullName>
    </submittedName>
</protein>
<reference evidence="1" key="1">
    <citation type="submission" date="2018-05" db="EMBL/GenBank/DDBJ databases">
        <authorList>
            <person name="Lanie J.A."/>
            <person name="Ng W.-L."/>
            <person name="Kazmierczak K.M."/>
            <person name="Andrzejewski T.M."/>
            <person name="Davidsen T.M."/>
            <person name="Wayne K.J."/>
            <person name="Tettelin H."/>
            <person name="Glass J.I."/>
            <person name="Rusch D."/>
            <person name="Podicherti R."/>
            <person name="Tsui H.-C.T."/>
            <person name="Winkler M.E."/>
        </authorList>
    </citation>
    <scope>NUCLEOTIDE SEQUENCE</scope>
</reference>
<proteinExistence type="predicted"/>